<dbReference type="PROSITE" id="PS51257">
    <property type="entry name" value="PROKAR_LIPOPROTEIN"/>
    <property type="match status" value="1"/>
</dbReference>
<protein>
    <recommendedName>
        <fullName evidence="5">DUF3558 domain-containing protein</fullName>
    </recommendedName>
</protein>
<evidence type="ECO:0000313" key="3">
    <source>
        <dbReference type="EMBL" id="NYD32368.1"/>
    </source>
</evidence>
<name>A0A852RP73_9ACTN</name>
<keyword evidence="4" id="KW-1185">Reference proteome</keyword>
<dbReference type="Proteomes" id="UP000582231">
    <property type="component" value="Unassembled WGS sequence"/>
</dbReference>
<evidence type="ECO:0000256" key="1">
    <source>
        <dbReference type="SAM" id="MobiDB-lite"/>
    </source>
</evidence>
<dbReference type="RefSeq" id="WP_179728561.1">
    <property type="nucleotide sequence ID" value="NZ_BAABEF010000001.1"/>
</dbReference>
<evidence type="ECO:0000256" key="2">
    <source>
        <dbReference type="SAM" id="SignalP"/>
    </source>
</evidence>
<feature type="region of interest" description="Disordered" evidence="1">
    <location>
        <begin position="23"/>
        <end position="63"/>
    </location>
</feature>
<accession>A0A852RP73</accession>
<feature type="signal peptide" evidence="2">
    <location>
        <begin position="1"/>
        <end position="19"/>
    </location>
</feature>
<evidence type="ECO:0000313" key="4">
    <source>
        <dbReference type="Proteomes" id="UP000582231"/>
    </source>
</evidence>
<organism evidence="3 4">
    <name type="scientific">Nocardioides kongjuensis</name>
    <dbReference type="NCBI Taxonomy" id="349522"/>
    <lineage>
        <taxon>Bacteria</taxon>
        <taxon>Bacillati</taxon>
        <taxon>Actinomycetota</taxon>
        <taxon>Actinomycetes</taxon>
        <taxon>Propionibacteriales</taxon>
        <taxon>Nocardioidaceae</taxon>
        <taxon>Nocardioides</taxon>
    </lineage>
</organism>
<comment type="caution">
    <text evidence="3">The sequence shown here is derived from an EMBL/GenBank/DDBJ whole genome shotgun (WGS) entry which is preliminary data.</text>
</comment>
<proteinExistence type="predicted"/>
<evidence type="ECO:0008006" key="5">
    <source>
        <dbReference type="Google" id="ProtNLM"/>
    </source>
</evidence>
<feature type="chain" id="PRO_5032839528" description="DUF3558 domain-containing protein" evidence="2">
    <location>
        <begin position="20"/>
        <end position="213"/>
    </location>
</feature>
<feature type="compositionally biased region" description="Low complexity" evidence="1">
    <location>
        <begin position="29"/>
        <end position="63"/>
    </location>
</feature>
<gene>
    <name evidence="3" type="ORF">BJ958_003914</name>
</gene>
<dbReference type="AlphaFoldDB" id="A0A852RP73"/>
<dbReference type="EMBL" id="JACCBF010000001">
    <property type="protein sequence ID" value="NYD32368.1"/>
    <property type="molecule type" value="Genomic_DNA"/>
</dbReference>
<reference evidence="3 4" key="1">
    <citation type="submission" date="2020-07" db="EMBL/GenBank/DDBJ databases">
        <title>Sequencing the genomes of 1000 actinobacteria strains.</title>
        <authorList>
            <person name="Klenk H.-P."/>
        </authorList>
    </citation>
    <scope>NUCLEOTIDE SEQUENCE [LARGE SCALE GENOMIC DNA]</scope>
    <source>
        <strain evidence="3 4">DSM 19082</strain>
    </source>
</reference>
<sequence>MRVRRLAPAALLLLTPVLAACGDDEPDATDTPTDASSATEASTPTETTSAPTTEPTAPSSTAAAGLPMACDVVTADDLAEAYGMSFGTAEVGGGGTSEGDLEWSSDNCSFEAAGLAEVTVKLTGPEDFTKGSFGCPQPRDDDGVVDPADDIAGATKGWWKVSNPPDFEGELRACTPSVLLQIDLDYEDGVEYEGDPLNQSVGLAEKVLAAIKG</sequence>
<keyword evidence="2" id="KW-0732">Signal</keyword>